<comment type="subcellular location">
    <subcellularLocation>
        <location evidence="1">Cell membrane</location>
        <topology evidence="1">Multi-pass membrane protein</topology>
    </subcellularLocation>
</comment>
<keyword evidence="3 6" id="KW-0812">Transmembrane</keyword>
<dbReference type="Pfam" id="PF03788">
    <property type="entry name" value="LrgA"/>
    <property type="match status" value="1"/>
</dbReference>
<feature type="transmembrane region" description="Helical" evidence="6">
    <location>
        <begin position="25"/>
        <end position="44"/>
    </location>
</feature>
<keyword evidence="2" id="KW-1003">Cell membrane</keyword>
<comment type="caution">
    <text evidence="7">The sequence shown here is derived from an EMBL/GenBank/DDBJ whole genome shotgun (WGS) entry which is preliminary data.</text>
</comment>
<dbReference type="PANTHER" id="PTHR33931:SF5">
    <property type="entry name" value="UPF0299 MEMBRANE PROTEIN YOHJ"/>
    <property type="match status" value="1"/>
</dbReference>
<evidence type="ECO:0000256" key="3">
    <source>
        <dbReference type="ARBA" id="ARBA00022692"/>
    </source>
</evidence>
<keyword evidence="4 6" id="KW-1133">Transmembrane helix</keyword>
<gene>
    <name evidence="7" type="ORF">AAK873_00275</name>
</gene>
<dbReference type="RefSeq" id="WP_121697856.1">
    <property type="nucleotide sequence ID" value="NZ_JBCLPP010000001.1"/>
</dbReference>
<evidence type="ECO:0000256" key="4">
    <source>
        <dbReference type="ARBA" id="ARBA00022989"/>
    </source>
</evidence>
<dbReference type="PANTHER" id="PTHR33931">
    <property type="entry name" value="HOLIN-LIKE PROTEIN CIDA-RELATED"/>
    <property type="match status" value="1"/>
</dbReference>
<organism evidence="7 8">
    <name type="scientific">Heminiphilus faecis</name>
    <dbReference type="NCBI Taxonomy" id="2601703"/>
    <lineage>
        <taxon>Bacteria</taxon>
        <taxon>Pseudomonadati</taxon>
        <taxon>Bacteroidota</taxon>
        <taxon>Bacteroidia</taxon>
        <taxon>Bacteroidales</taxon>
        <taxon>Muribaculaceae</taxon>
        <taxon>Heminiphilus</taxon>
    </lineage>
</organism>
<name>A0ABV4CRN9_9BACT</name>
<accession>A0ABV4CRN9</accession>
<evidence type="ECO:0000256" key="2">
    <source>
        <dbReference type="ARBA" id="ARBA00022475"/>
    </source>
</evidence>
<evidence type="ECO:0000256" key="1">
    <source>
        <dbReference type="ARBA" id="ARBA00004651"/>
    </source>
</evidence>
<sequence>MILQCAVLFAFLAIGELIVWLTGIPVPSSIIGMLALTAALKLRIVRLMWVDKVSDFLVKNLGFFFVPAGVGLMNCLGLIKAEWIPVVLASTISTFVIIAVTGWVHQSVRRILSSHHDLSRK</sequence>
<keyword evidence="8" id="KW-1185">Reference proteome</keyword>
<evidence type="ECO:0000313" key="8">
    <source>
        <dbReference type="Proteomes" id="UP001565200"/>
    </source>
</evidence>
<keyword evidence="5 6" id="KW-0472">Membrane</keyword>
<evidence type="ECO:0000256" key="6">
    <source>
        <dbReference type="SAM" id="Phobius"/>
    </source>
</evidence>
<feature type="transmembrane region" description="Helical" evidence="6">
    <location>
        <begin position="85"/>
        <end position="104"/>
    </location>
</feature>
<dbReference type="EMBL" id="JBCLPP010000001">
    <property type="protein sequence ID" value="MEY8244048.1"/>
    <property type="molecule type" value="Genomic_DNA"/>
</dbReference>
<protein>
    <submittedName>
        <fullName evidence="7">CidA/LrgA family protein</fullName>
    </submittedName>
</protein>
<dbReference type="Proteomes" id="UP001565200">
    <property type="component" value="Unassembled WGS sequence"/>
</dbReference>
<reference evidence="7 8" key="1">
    <citation type="submission" date="2024-03" db="EMBL/GenBank/DDBJ databases">
        <title>Mouse gut bacterial collection (mGBC) of GemPharmatech.</title>
        <authorList>
            <person name="He Y."/>
            <person name="Dong L."/>
            <person name="Wu D."/>
            <person name="Gao X."/>
            <person name="Lin Z."/>
        </authorList>
    </citation>
    <scope>NUCLEOTIDE SEQUENCE [LARGE SCALE GENOMIC DNA]</scope>
    <source>
        <strain evidence="7 8">54-13</strain>
    </source>
</reference>
<proteinExistence type="predicted"/>
<feature type="transmembrane region" description="Helical" evidence="6">
    <location>
        <begin position="56"/>
        <end position="79"/>
    </location>
</feature>
<dbReference type="InterPro" id="IPR005538">
    <property type="entry name" value="LrgA/CidA"/>
</dbReference>
<evidence type="ECO:0000313" key="7">
    <source>
        <dbReference type="EMBL" id="MEY8244048.1"/>
    </source>
</evidence>
<evidence type="ECO:0000256" key="5">
    <source>
        <dbReference type="ARBA" id="ARBA00023136"/>
    </source>
</evidence>